<proteinExistence type="predicted"/>
<organism evidence="1 2">
    <name type="scientific">Phytobacter diazotrophicus</name>
    <dbReference type="NCBI Taxonomy" id="395631"/>
    <lineage>
        <taxon>Bacteria</taxon>
        <taxon>Pseudomonadati</taxon>
        <taxon>Pseudomonadota</taxon>
        <taxon>Gammaproteobacteria</taxon>
        <taxon>Enterobacterales</taxon>
        <taxon>Enterobacteriaceae</taxon>
        <taxon>Phytobacter</taxon>
    </lineage>
</organism>
<accession>A0ABN6LWX4</accession>
<gene>
    <name evidence="1" type="ORF">PDTA9734_52640</name>
</gene>
<dbReference type="EMBL" id="AP025334">
    <property type="protein sequence ID" value="BDD53777.1"/>
    <property type="molecule type" value="Genomic_DNA"/>
</dbReference>
<name>A0ABN6LWX4_9ENTR</name>
<evidence type="ECO:0000313" key="1">
    <source>
        <dbReference type="EMBL" id="BDD53777.1"/>
    </source>
</evidence>
<protein>
    <submittedName>
        <fullName evidence="1">Uncharacterized protein</fullName>
    </submittedName>
</protein>
<sequence>MDEKSGTRVNIRIIDVNTSGHLNFFAYRLSKIAIAVKIICFSEVTQSDTPCHGTDSTVNYARLWSGRCVDQVLTFY</sequence>
<reference evidence="1 2" key="1">
    <citation type="submission" date="2021-12" db="EMBL/GenBank/DDBJ databases">
        <title>Complete genome sequence of Phytobacter diazotrophicus TA9734.</title>
        <authorList>
            <person name="Kubota H."/>
            <person name="Nakayama Y."/>
            <person name="Ariyoshi T."/>
        </authorList>
    </citation>
    <scope>NUCLEOTIDE SEQUENCE [LARGE SCALE GENOMIC DNA]</scope>
    <source>
        <strain evidence="1 2">TA9734</strain>
    </source>
</reference>
<dbReference type="Proteomes" id="UP001320460">
    <property type="component" value="Chromosome"/>
</dbReference>
<keyword evidence="2" id="KW-1185">Reference proteome</keyword>
<evidence type="ECO:0000313" key="2">
    <source>
        <dbReference type="Proteomes" id="UP001320460"/>
    </source>
</evidence>